<keyword evidence="2" id="KW-0217">Developmental protein</keyword>
<evidence type="ECO:0000256" key="10">
    <source>
        <dbReference type="RuleBase" id="RU000682"/>
    </source>
</evidence>
<organism evidence="13 14">
    <name type="scientific">Dufourea novaeangliae</name>
    <name type="common">Sweat bee</name>
    <dbReference type="NCBI Taxonomy" id="178035"/>
    <lineage>
        <taxon>Eukaryota</taxon>
        <taxon>Metazoa</taxon>
        <taxon>Ecdysozoa</taxon>
        <taxon>Arthropoda</taxon>
        <taxon>Hexapoda</taxon>
        <taxon>Insecta</taxon>
        <taxon>Pterygota</taxon>
        <taxon>Neoptera</taxon>
        <taxon>Endopterygota</taxon>
        <taxon>Hymenoptera</taxon>
        <taxon>Apocrita</taxon>
        <taxon>Aculeata</taxon>
        <taxon>Apoidea</taxon>
        <taxon>Anthophila</taxon>
        <taxon>Halictidae</taxon>
        <taxon>Rophitinae</taxon>
        <taxon>Dufourea</taxon>
    </lineage>
</organism>
<feature type="domain" description="Homeobox" evidence="12">
    <location>
        <begin position="391"/>
        <end position="451"/>
    </location>
</feature>
<feature type="compositionally biased region" description="Basic residues" evidence="11">
    <location>
        <begin position="535"/>
        <end position="545"/>
    </location>
</feature>
<name>A0A154PH61_DUFNO</name>
<evidence type="ECO:0000256" key="9">
    <source>
        <dbReference type="PROSITE-ProRule" id="PRU00108"/>
    </source>
</evidence>
<keyword evidence="7 9" id="KW-0539">Nucleus</keyword>
<protein>
    <submittedName>
        <fullName evidence="13">Homeobox protein HMX3</fullName>
    </submittedName>
</protein>
<dbReference type="SMART" id="SM00389">
    <property type="entry name" value="HOX"/>
    <property type="match status" value="1"/>
</dbReference>
<proteinExistence type="inferred from homology"/>
<feature type="region of interest" description="Disordered" evidence="11">
    <location>
        <begin position="74"/>
        <end position="129"/>
    </location>
</feature>
<feature type="DNA-binding region" description="Homeobox" evidence="9">
    <location>
        <begin position="393"/>
        <end position="452"/>
    </location>
</feature>
<comment type="similarity">
    <text evidence="8">Belongs to the HMX homeobox family.</text>
</comment>
<feature type="compositionally biased region" description="Low complexity" evidence="11">
    <location>
        <begin position="546"/>
        <end position="558"/>
    </location>
</feature>
<feature type="region of interest" description="Disordered" evidence="11">
    <location>
        <begin position="273"/>
        <end position="397"/>
    </location>
</feature>
<feature type="region of interest" description="Disordered" evidence="11">
    <location>
        <begin position="535"/>
        <end position="579"/>
    </location>
</feature>
<feature type="compositionally biased region" description="Acidic residues" evidence="11">
    <location>
        <begin position="338"/>
        <end position="350"/>
    </location>
</feature>
<feature type="region of interest" description="Disordered" evidence="11">
    <location>
        <begin position="484"/>
        <end position="505"/>
    </location>
</feature>
<gene>
    <name evidence="13" type="ORF">WN55_02513</name>
</gene>
<dbReference type="PROSITE" id="PS50071">
    <property type="entry name" value="HOMEOBOX_2"/>
    <property type="match status" value="1"/>
</dbReference>
<dbReference type="OrthoDB" id="6159439at2759"/>
<keyword evidence="6" id="KW-0804">Transcription</keyword>
<sequence>MSGETEIEVSVVSEEDLELEGSRSSSTPADLLLQEKNGKTGCGLNNHHSFGFDMGKPPLRPACNPQYTSFSISSILGRPESPPVDSTSTVSGERQSSDVDRASPPTQNTQRHGSACDSPNRGLSSPTPLRFTASQRSAAAIGHTIEARNNSTSIGIGCATSATSPASTFSPPNDTAANPLLGHQASADLAMLSRLGLMSSLIAGRYPVGIGVGGVFFPSTLQHLHQQQQHQHHSRLAAASSALSNVVQVTGQSDIVDADGIRGVLPGGGGWPFPWRPTHGLQTLEHPSPSDVVGTLNRVSPASASFPQRDDLDDENGEDRLHRTRSPSTGDEGHDDLGEQDDCPDGDVEGESTNSTSLHGGGNGTGNGTGGGGGQNSVQVGVDGRDSSSMKRKKKTRTVFSRSQVFQLESTFDMKRYLSSSERAGLAASLRLTETQVKIWFQNRRNKWKRQLAAELEAANMAHAAQRLVRVPILYHEASAGTGSAGSVSVSVAAPPNAAPPSSVATSALSHSVGVGVGVGTSCQPTTAQPIFYSHHHQHHHHHPAHVQPHTLLPHQVHPQPPPPPPPPPNGQPPQSASQ</sequence>
<dbReference type="InterPro" id="IPR001356">
    <property type="entry name" value="HD"/>
</dbReference>
<dbReference type="InterPro" id="IPR009057">
    <property type="entry name" value="Homeodomain-like_sf"/>
</dbReference>
<feature type="compositionally biased region" description="Low complexity" evidence="11">
    <location>
        <begin position="1"/>
        <end position="12"/>
    </location>
</feature>
<comment type="subcellular location">
    <subcellularLocation>
        <location evidence="1 9 10">Nucleus</location>
    </subcellularLocation>
</comment>
<dbReference type="EMBL" id="KQ434902">
    <property type="protein sequence ID" value="KZC11152.1"/>
    <property type="molecule type" value="Genomic_DNA"/>
</dbReference>
<dbReference type="FunFam" id="1.10.10.60:FF:000053">
    <property type="entry name" value="H6 family homeobox 2"/>
    <property type="match status" value="1"/>
</dbReference>
<dbReference type="CDD" id="cd00086">
    <property type="entry name" value="homeodomain"/>
    <property type="match status" value="1"/>
</dbReference>
<evidence type="ECO:0000313" key="14">
    <source>
        <dbReference type="Proteomes" id="UP000076502"/>
    </source>
</evidence>
<evidence type="ECO:0000256" key="11">
    <source>
        <dbReference type="SAM" id="MobiDB-lite"/>
    </source>
</evidence>
<evidence type="ECO:0000313" key="13">
    <source>
        <dbReference type="EMBL" id="KZC11152.1"/>
    </source>
</evidence>
<evidence type="ECO:0000256" key="7">
    <source>
        <dbReference type="ARBA" id="ARBA00023242"/>
    </source>
</evidence>
<keyword evidence="4 9" id="KW-0238">DNA-binding</keyword>
<dbReference type="Proteomes" id="UP000076502">
    <property type="component" value="Unassembled WGS sequence"/>
</dbReference>
<dbReference type="PANTHER" id="PTHR46110">
    <property type="entry name" value="HOMEOBOX PROTEIN HMX"/>
    <property type="match status" value="1"/>
</dbReference>
<dbReference type="GO" id="GO:0000981">
    <property type="term" value="F:DNA-binding transcription factor activity, RNA polymerase II-specific"/>
    <property type="evidence" value="ECO:0007669"/>
    <property type="project" value="InterPro"/>
</dbReference>
<dbReference type="InterPro" id="IPR051300">
    <property type="entry name" value="HMX_Homeobox_TF"/>
</dbReference>
<dbReference type="SUPFAM" id="SSF46689">
    <property type="entry name" value="Homeodomain-like"/>
    <property type="match status" value="1"/>
</dbReference>
<evidence type="ECO:0000256" key="1">
    <source>
        <dbReference type="ARBA" id="ARBA00004123"/>
    </source>
</evidence>
<feature type="compositionally biased region" description="Polar residues" evidence="11">
    <location>
        <begin position="84"/>
        <end position="94"/>
    </location>
</feature>
<evidence type="ECO:0000256" key="2">
    <source>
        <dbReference type="ARBA" id="ARBA00022473"/>
    </source>
</evidence>
<evidence type="ECO:0000259" key="12">
    <source>
        <dbReference type="PROSITE" id="PS50071"/>
    </source>
</evidence>
<dbReference type="Gene3D" id="1.10.10.60">
    <property type="entry name" value="Homeodomain-like"/>
    <property type="match status" value="1"/>
</dbReference>
<feature type="compositionally biased region" description="Gly residues" evidence="11">
    <location>
        <begin position="359"/>
        <end position="375"/>
    </location>
</feature>
<dbReference type="InterPro" id="IPR020479">
    <property type="entry name" value="HD_metazoa"/>
</dbReference>
<dbReference type="GO" id="GO:0005634">
    <property type="term" value="C:nucleus"/>
    <property type="evidence" value="ECO:0007669"/>
    <property type="project" value="UniProtKB-SubCell"/>
</dbReference>
<feature type="region of interest" description="Disordered" evidence="11">
    <location>
        <begin position="1"/>
        <end position="30"/>
    </location>
</feature>
<dbReference type="InterPro" id="IPR017970">
    <property type="entry name" value="Homeobox_CS"/>
</dbReference>
<feature type="compositionally biased region" description="Pro residues" evidence="11">
    <location>
        <begin position="559"/>
        <end position="572"/>
    </location>
</feature>
<keyword evidence="14" id="KW-1185">Reference proteome</keyword>
<evidence type="ECO:0000256" key="3">
    <source>
        <dbReference type="ARBA" id="ARBA00023015"/>
    </source>
</evidence>
<reference evidence="13 14" key="1">
    <citation type="submission" date="2015-07" db="EMBL/GenBank/DDBJ databases">
        <title>The genome of Dufourea novaeangliae.</title>
        <authorList>
            <person name="Pan H."/>
            <person name="Kapheim K."/>
        </authorList>
    </citation>
    <scope>NUCLEOTIDE SEQUENCE [LARGE SCALE GENOMIC DNA]</scope>
    <source>
        <strain evidence="13">0120121106</strain>
        <tissue evidence="13">Whole body</tissue>
    </source>
</reference>
<accession>A0A154PH61</accession>
<keyword evidence="5 9" id="KW-0371">Homeobox</keyword>
<dbReference type="STRING" id="178035.A0A154PH61"/>
<evidence type="ECO:0000256" key="8">
    <source>
        <dbReference type="ARBA" id="ARBA00038165"/>
    </source>
</evidence>
<feature type="compositionally biased region" description="Polar residues" evidence="11">
    <location>
        <begin position="297"/>
        <end position="306"/>
    </location>
</feature>
<dbReference type="PROSITE" id="PS00027">
    <property type="entry name" value="HOMEOBOX_1"/>
    <property type="match status" value="1"/>
</dbReference>
<dbReference type="GO" id="GO:0000977">
    <property type="term" value="F:RNA polymerase II transcription regulatory region sequence-specific DNA binding"/>
    <property type="evidence" value="ECO:0007669"/>
    <property type="project" value="TreeGrafter"/>
</dbReference>
<evidence type="ECO:0000256" key="6">
    <source>
        <dbReference type="ARBA" id="ARBA00023163"/>
    </source>
</evidence>
<dbReference type="AlphaFoldDB" id="A0A154PH61"/>
<keyword evidence="3" id="KW-0805">Transcription regulation</keyword>
<evidence type="ECO:0000256" key="5">
    <source>
        <dbReference type="ARBA" id="ARBA00023155"/>
    </source>
</evidence>
<dbReference type="PRINTS" id="PR00024">
    <property type="entry name" value="HOMEOBOX"/>
</dbReference>
<dbReference type="Pfam" id="PF00046">
    <property type="entry name" value="Homeodomain"/>
    <property type="match status" value="1"/>
</dbReference>
<evidence type="ECO:0000256" key="4">
    <source>
        <dbReference type="ARBA" id="ARBA00023125"/>
    </source>
</evidence>
<dbReference type="PANTHER" id="PTHR46110:SF3">
    <property type="entry name" value="HOMEOBOX PROTEIN HMX"/>
    <property type="match status" value="1"/>
</dbReference>